<sequence>MLDAGHAASLTALQIVQSLNIQPYSAAGCPVRRQTYVQSPRRAVNGVFEASRPVLDTRPFAMDPITVKPMGQWETDPQSARASAPRFKADTTQGAWLWGLALCSRKPV</sequence>
<protein>
    <submittedName>
        <fullName evidence="1">Uncharacterized protein</fullName>
    </submittedName>
</protein>
<evidence type="ECO:0000313" key="2">
    <source>
        <dbReference type="Proteomes" id="UP000070054"/>
    </source>
</evidence>
<organism evidence="1 2">
    <name type="scientific">Colletotrichum nymphaeae SA-01</name>
    <dbReference type="NCBI Taxonomy" id="1460502"/>
    <lineage>
        <taxon>Eukaryota</taxon>
        <taxon>Fungi</taxon>
        <taxon>Dikarya</taxon>
        <taxon>Ascomycota</taxon>
        <taxon>Pezizomycotina</taxon>
        <taxon>Sordariomycetes</taxon>
        <taxon>Hypocreomycetidae</taxon>
        <taxon>Glomerellales</taxon>
        <taxon>Glomerellaceae</taxon>
        <taxon>Colletotrichum</taxon>
        <taxon>Colletotrichum acutatum species complex</taxon>
    </lineage>
</organism>
<dbReference type="Proteomes" id="UP000070054">
    <property type="component" value="Unassembled WGS sequence"/>
</dbReference>
<name>A0A135RS49_9PEZI</name>
<accession>A0A135RS49</accession>
<gene>
    <name evidence="1" type="ORF">CNYM01_05277</name>
</gene>
<evidence type="ECO:0000313" key="1">
    <source>
        <dbReference type="EMBL" id="KXH26389.1"/>
    </source>
</evidence>
<keyword evidence="2" id="KW-1185">Reference proteome</keyword>
<proteinExistence type="predicted"/>
<reference evidence="1 2" key="1">
    <citation type="submission" date="2014-02" db="EMBL/GenBank/DDBJ databases">
        <title>The genome sequence of Colletotrichum nymphaeae SA-01.</title>
        <authorList>
            <person name="Baroncelli R."/>
            <person name="Thon M.R."/>
        </authorList>
    </citation>
    <scope>NUCLEOTIDE SEQUENCE [LARGE SCALE GENOMIC DNA]</scope>
    <source>
        <strain evidence="1 2">SA-01</strain>
    </source>
</reference>
<comment type="caution">
    <text evidence="1">The sequence shown here is derived from an EMBL/GenBank/DDBJ whole genome shotgun (WGS) entry which is preliminary data.</text>
</comment>
<dbReference type="EMBL" id="JEMN01001823">
    <property type="protein sequence ID" value="KXH26389.1"/>
    <property type="molecule type" value="Genomic_DNA"/>
</dbReference>
<dbReference type="AlphaFoldDB" id="A0A135RS49"/>